<proteinExistence type="predicted"/>
<protein>
    <submittedName>
        <fullName evidence="3">Uncharacterized protein</fullName>
    </submittedName>
</protein>
<evidence type="ECO:0000256" key="2">
    <source>
        <dbReference type="SAM" id="Phobius"/>
    </source>
</evidence>
<dbReference type="RefSeq" id="WP_063206773.1">
    <property type="nucleotide sequence ID" value="NZ_LUKD01000005.1"/>
</dbReference>
<keyword evidence="2" id="KW-1133">Transmembrane helix</keyword>
<dbReference type="Proteomes" id="UP000075799">
    <property type="component" value="Unassembled WGS sequence"/>
</dbReference>
<feature type="compositionally biased region" description="Low complexity" evidence="1">
    <location>
        <begin position="542"/>
        <end position="609"/>
    </location>
</feature>
<keyword evidence="2" id="KW-0812">Transmembrane</keyword>
<feature type="region of interest" description="Disordered" evidence="1">
    <location>
        <begin position="521"/>
        <end position="611"/>
    </location>
</feature>
<dbReference type="AlphaFoldDB" id="A0A162G692"/>
<feature type="compositionally biased region" description="Basic and acidic residues" evidence="1">
    <location>
        <begin position="524"/>
        <end position="535"/>
    </location>
</feature>
<name>A0A162G692_BDEBC</name>
<organism evidence="3 4">
    <name type="scientific">Bdellovibrio bacteriovorus</name>
    <dbReference type="NCBI Taxonomy" id="959"/>
    <lineage>
        <taxon>Bacteria</taxon>
        <taxon>Pseudomonadati</taxon>
        <taxon>Bdellovibrionota</taxon>
        <taxon>Bdellovibrionia</taxon>
        <taxon>Bdellovibrionales</taxon>
        <taxon>Pseudobdellovibrionaceae</taxon>
        <taxon>Bdellovibrio</taxon>
    </lineage>
</organism>
<keyword evidence="2" id="KW-0472">Membrane</keyword>
<sequence length="1007" mass="109363">MRNTVRNSAGNVLLQILAATAVMSTSFYFLTNYVIGQKEQVTKTANLVNVRFALNSAMDYVIFGVRQKYCFSNDDMLLAEPAEKCNLTNTGSVERLIMSVEQENFIRQLLANGQSVGDVDPNNIRLKTIDRYIRVSAASTNHPLFPVLQSLKMVKGADGKPVAIDGVGVKITRDDSAFLPRSGREVYATITVFLKTHRDQTEPIRIGNKDLSISSQIVVYPREVGSFALLVPNDLHLDSTWDAQMEKGDLSIHKFNNRSELGNSQGLVFLSPVFVNKNIHIAVDNGSEETDPGAIQYSAVTFADRVYLGNGWVKSNGSNYTPRTSGGMSDRYWADARTFGGFLKGIENDGGLDLGLHYFAKILSGTVPKSDLMSQCIELTKKQSSREYMYQSKLGVTLNSSENNNFDYRLFLSNGNYFSKQTDSLTLNKDNWGTGTAELVSDDYNDAVVKVRVDIGDKWVEAQMPRDATLKLKVQVGSSTYYNSLKSAVSAKEYARTSAVAKYDKLEDDLEAARASLASWETKLASEEAKPEKKASSGGGTTAPSTTSTSTSTSGASAPSSTTETEMASTSTESSSSSSSSSSTTVTETSPSTEGSTSSGTSSGATSGGKVEYQDPAKIAYYEDQIEETKKTITSLNTQLVDQQKVVEDANYQVSVAKSAVSNYEYLVANPPYIEIETDKVKSYWGFTSYDKLDFQVRVKNAGSLIGKDGTKIAPVVGVQAYDGTYWRSNPIVNPANANLLGYLNFKFDGTTSNLNPPNAVSRTPASTAESLNEGGTDWAKLAEDCENARNAQSSQSFGGAGWNTSFAPSTRTSWNFAGGEEVGKDPGLPSLEIVNSTRSTATFQVRSIVGKCLIDATSDFVTGFFACDELEIEARSKPLRIIGTFIVGKLRLHPDAIRAGITWSTIYHPQSTKELRAAKILKPLSGGGEEDCNSKIVDPIWHPIPSVQGVADRMACNTISLRAKADPFQWTSVDPDCGLISGASNTTCKRRLVRFFVAEQSREGGL</sequence>
<evidence type="ECO:0000313" key="4">
    <source>
        <dbReference type="Proteomes" id="UP000075799"/>
    </source>
</evidence>
<gene>
    <name evidence="3" type="ORF">AZI87_10955</name>
</gene>
<feature type="transmembrane region" description="Helical" evidence="2">
    <location>
        <begin position="12"/>
        <end position="30"/>
    </location>
</feature>
<dbReference type="OrthoDB" id="5287863at2"/>
<evidence type="ECO:0000256" key="1">
    <source>
        <dbReference type="SAM" id="MobiDB-lite"/>
    </source>
</evidence>
<accession>A0A162G692</accession>
<comment type="caution">
    <text evidence="3">The sequence shown here is derived from an EMBL/GenBank/DDBJ whole genome shotgun (WGS) entry which is preliminary data.</text>
</comment>
<reference evidence="3 4" key="1">
    <citation type="submission" date="2016-03" db="EMBL/GenBank/DDBJ databases">
        <authorList>
            <person name="Ploux O."/>
        </authorList>
    </citation>
    <scope>NUCLEOTIDE SEQUENCE [LARGE SCALE GENOMIC DNA]</scope>
    <source>
        <strain evidence="3 4">EC13</strain>
    </source>
</reference>
<dbReference type="EMBL" id="LUKD01000005">
    <property type="protein sequence ID" value="KYG65085.1"/>
    <property type="molecule type" value="Genomic_DNA"/>
</dbReference>
<evidence type="ECO:0000313" key="3">
    <source>
        <dbReference type="EMBL" id="KYG65085.1"/>
    </source>
</evidence>